<evidence type="ECO:0000313" key="3">
    <source>
        <dbReference type="Proteomes" id="UP000587579"/>
    </source>
</evidence>
<dbReference type="InterPro" id="IPR025758">
    <property type="entry name" value="Fic/DOC_N"/>
</dbReference>
<dbReference type="PROSITE" id="PS51459">
    <property type="entry name" value="FIDO"/>
    <property type="match status" value="1"/>
</dbReference>
<dbReference type="Pfam" id="PF13784">
    <property type="entry name" value="Fic_N"/>
    <property type="match status" value="1"/>
</dbReference>
<dbReference type="InterPro" id="IPR003812">
    <property type="entry name" value="Fido"/>
</dbReference>
<dbReference type="InterPro" id="IPR026287">
    <property type="entry name" value="SoFic-like"/>
</dbReference>
<dbReference type="PANTHER" id="PTHR13504">
    <property type="entry name" value="FIDO DOMAIN-CONTAINING PROTEIN DDB_G0283145"/>
    <property type="match status" value="1"/>
</dbReference>
<dbReference type="InterPro" id="IPR040198">
    <property type="entry name" value="Fido_containing"/>
</dbReference>
<evidence type="ECO:0000313" key="2">
    <source>
        <dbReference type="EMBL" id="MBB6029375.1"/>
    </source>
</evidence>
<dbReference type="InterPro" id="IPR036597">
    <property type="entry name" value="Fido-like_dom_sf"/>
</dbReference>
<feature type="domain" description="Fido" evidence="1">
    <location>
        <begin position="132"/>
        <end position="282"/>
    </location>
</feature>
<dbReference type="Proteomes" id="UP000587579">
    <property type="component" value="Unassembled WGS sequence"/>
</dbReference>
<organism evidence="2 3">
    <name type="scientific">Oceanithermus desulfurans</name>
    <dbReference type="NCBI Taxonomy" id="227924"/>
    <lineage>
        <taxon>Bacteria</taxon>
        <taxon>Thermotogati</taxon>
        <taxon>Deinococcota</taxon>
        <taxon>Deinococci</taxon>
        <taxon>Thermales</taxon>
        <taxon>Thermaceae</taxon>
        <taxon>Oceanithermus</taxon>
    </lineage>
</organism>
<dbReference type="PIRSF" id="PIRSF038925">
    <property type="entry name" value="AMP-prot_trans"/>
    <property type="match status" value="1"/>
</dbReference>
<comment type="caution">
    <text evidence="2">The sequence shown here is derived from an EMBL/GenBank/DDBJ whole genome shotgun (WGS) entry which is preliminary data.</text>
</comment>
<protein>
    <submittedName>
        <fullName evidence="2">Fic family protein</fullName>
    </submittedName>
</protein>
<accession>A0ABR6P047</accession>
<name>A0ABR6P047_9DEIN</name>
<dbReference type="RefSeq" id="WP_147147290.1">
    <property type="nucleotide sequence ID" value="NZ_JACHEZ010000002.1"/>
</dbReference>
<proteinExistence type="predicted"/>
<gene>
    <name evidence="2" type="ORF">HNQ05_000740</name>
</gene>
<dbReference type="SUPFAM" id="SSF140931">
    <property type="entry name" value="Fic-like"/>
    <property type="match status" value="1"/>
</dbReference>
<dbReference type="SUPFAM" id="SSF46785">
    <property type="entry name" value="Winged helix' DNA-binding domain"/>
    <property type="match status" value="1"/>
</dbReference>
<dbReference type="Gene3D" id="1.10.3290.10">
    <property type="entry name" value="Fido-like domain"/>
    <property type="match status" value="1"/>
</dbReference>
<reference evidence="2 3" key="1">
    <citation type="submission" date="2020-08" db="EMBL/GenBank/DDBJ databases">
        <title>Genomic Encyclopedia of Type Strains, Phase IV (KMG-IV): sequencing the most valuable type-strain genomes for metagenomic binning, comparative biology and taxonomic classification.</title>
        <authorList>
            <person name="Goeker M."/>
        </authorList>
    </citation>
    <scope>NUCLEOTIDE SEQUENCE [LARGE SCALE GENOMIC DNA]</scope>
    <source>
        <strain evidence="2 3">DSM 15757</strain>
    </source>
</reference>
<dbReference type="Pfam" id="PF02661">
    <property type="entry name" value="Fic"/>
    <property type="match status" value="1"/>
</dbReference>
<keyword evidence="3" id="KW-1185">Reference proteome</keyword>
<dbReference type="InterPro" id="IPR036390">
    <property type="entry name" value="WH_DNA-bd_sf"/>
</dbReference>
<dbReference type="PANTHER" id="PTHR13504:SF38">
    <property type="entry name" value="FIDO DOMAIN-CONTAINING PROTEIN"/>
    <property type="match status" value="1"/>
</dbReference>
<evidence type="ECO:0000259" key="1">
    <source>
        <dbReference type="PROSITE" id="PS51459"/>
    </source>
</evidence>
<dbReference type="EMBL" id="JACHEZ010000002">
    <property type="protein sequence ID" value="MBB6029375.1"/>
    <property type="molecule type" value="Genomic_DNA"/>
</dbReference>
<sequence length="381" mass="42580">MGASWFSAQSPGDLFPLGGGVFAFVPHPLPPRLDLDHELSRLLADAALALGRLDGLGHRLPNPHLLIRPFARIEAVGSSRIEGTRASLMDLYAAEAEVPLFPPPEIKDDALEVRNYVRALETSVAMLHELPISIRLLRKAHQTLMEGVRGKNRGPGELRRGQNWIGGHDLPSATYVPPPHHLVPGLLASLERYINQESTRYHPLIDLALVHYQFEAIHPFWDGNGRIGRLLITLMLLDKGLLSQPLLYLSAYFEDTREDYYRLLGKVTNEGDWRSWVGYFLRGVLTQANDALKRSARLVELREQYRSVLQGAHANSTLLLVVDHLFSRPVFTVRQLETELGISFATANKAVARLTQAGILTELTGQRRNRLFAANAVLDLL</sequence>